<dbReference type="PROSITE" id="PS00379">
    <property type="entry name" value="CDP_ALCOHOL_P_TRANSF"/>
    <property type="match status" value="1"/>
</dbReference>
<evidence type="ECO:0000256" key="7">
    <source>
        <dbReference type="ARBA" id="ARBA00023098"/>
    </source>
</evidence>
<keyword evidence="7" id="KW-0443">Lipid metabolism</keyword>
<evidence type="ECO:0000313" key="12">
    <source>
        <dbReference type="EMBL" id="CAB4547395.1"/>
    </source>
</evidence>
<gene>
    <name evidence="12" type="ORF">UFOPK1446_00807</name>
</gene>
<dbReference type="PIRSF" id="PIRSF000847">
    <property type="entry name" value="Phos_ph_gly_syn"/>
    <property type="match status" value="1"/>
</dbReference>
<keyword evidence="8 11" id="KW-0472">Membrane</keyword>
<dbReference type="InterPro" id="IPR004570">
    <property type="entry name" value="Phosphatidylglycerol_P_synth"/>
</dbReference>
<dbReference type="AlphaFoldDB" id="A0A6J6C8I2"/>
<keyword evidence="9" id="KW-0594">Phospholipid biosynthesis</keyword>
<evidence type="ECO:0000256" key="11">
    <source>
        <dbReference type="SAM" id="Phobius"/>
    </source>
</evidence>
<dbReference type="GO" id="GO:0046474">
    <property type="term" value="P:glycerophospholipid biosynthetic process"/>
    <property type="evidence" value="ECO:0007669"/>
    <property type="project" value="TreeGrafter"/>
</dbReference>
<name>A0A6J6C8I2_9ZZZZ</name>
<dbReference type="InterPro" id="IPR000462">
    <property type="entry name" value="CDP-OH_P_trans"/>
</dbReference>
<dbReference type="InterPro" id="IPR043130">
    <property type="entry name" value="CDP-OH_PTrfase_TM_dom"/>
</dbReference>
<sequence length="194" mass="20986">MADSTQAPTPSGVLTVPNALSMLRLVLIPLFVWLVVFNDAPGWGVVVLVVAGISDFLDGFLARRWNQVSAFGTFLDPLADRVTSVVVPVVLAVVQIIPWWLVVALLARDLVVFLALAQLRRTGQLGLPVTFVGKAATFALLMGFPFFLLGGQPGGATQWSTVLGWLLTVIGLVLYWWSAVVYLGQVRSLTRSKP</sequence>
<comment type="similarity">
    <text evidence="2">Belongs to the CDP-alcohol phosphatidyltransferase class-I family.</text>
</comment>
<evidence type="ECO:0000256" key="6">
    <source>
        <dbReference type="ARBA" id="ARBA00022989"/>
    </source>
</evidence>
<proteinExistence type="inferred from homology"/>
<reference evidence="12" key="1">
    <citation type="submission" date="2020-05" db="EMBL/GenBank/DDBJ databases">
        <authorList>
            <person name="Chiriac C."/>
            <person name="Salcher M."/>
            <person name="Ghai R."/>
            <person name="Kavagutti S V."/>
        </authorList>
    </citation>
    <scope>NUCLEOTIDE SEQUENCE</scope>
</reference>
<organism evidence="12">
    <name type="scientific">freshwater metagenome</name>
    <dbReference type="NCBI Taxonomy" id="449393"/>
    <lineage>
        <taxon>unclassified sequences</taxon>
        <taxon>metagenomes</taxon>
        <taxon>ecological metagenomes</taxon>
    </lineage>
</organism>
<dbReference type="Pfam" id="PF01066">
    <property type="entry name" value="CDP-OH_P_transf"/>
    <property type="match status" value="1"/>
</dbReference>
<keyword evidence="3" id="KW-0444">Lipid biosynthesis</keyword>
<feature type="transmembrane region" description="Helical" evidence="11">
    <location>
        <begin position="131"/>
        <end position="150"/>
    </location>
</feature>
<keyword evidence="10" id="KW-1208">Phospholipid metabolism</keyword>
<evidence type="ECO:0000256" key="5">
    <source>
        <dbReference type="ARBA" id="ARBA00022692"/>
    </source>
</evidence>
<keyword evidence="6 11" id="KW-1133">Transmembrane helix</keyword>
<dbReference type="InterPro" id="IPR050324">
    <property type="entry name" value="CDP-alcohol_PTase-I"/>
</dbReference>
<evidence type="ECO:0000256" key="2">
    <source>
        <dbReference type="ARBA" id="ARBA00010441"/>
    </source>
</evidence>
<dbReference type="EMBL" id="CAEZSO010000158">
    <property type="protein sequence ID" value="CAB4547395.1"/>
    <property type="molecule type" value="Genomic_DNA"/>
</dbReference>
<evidence type="ECO:0000256" key="10">
    <source>
        <dbReference type="ARBA" id="ARBA00023264"/>
    </source>
</evidence>
<evidence type="ECO:0000256" key="1">
    <source>
        <dbReference type="ARBA" id="ARBA00004141"/>
    </source>
</evidence>
<dbReference type="Gene3D" id="1.20.120.1760">
    <property type="match status" value="1"/>
</dbReference>
<protein>
    <submittedName>
        <fullName evidence="12">Unannotated protein</fullName>
    </submittedName>
</protein>
<evidence type="ECO:0000256" key="9">
    <source>
        <dbReference type="ARBA" id="ARBA00023209"/>
    </source>
</evidence>
<dbReference type="GO" id="GO:0016020">
    <property type="term" value="C:membrane"/>
    <property type="evidence" value="ECO:0007669"/>
    <property type="project" value="UniProtKB-SubCell"/>
</dbReference>
<dbReference type="InterPro" id="IPR048254">
    <property type="entry name" value="CDP_ALCOHOL_P_TRANSF_CS"/>
</dbReference>
<dbReference type="GO" id="GO:0008444">
    <property type="term" value="F:CDP-diacylglycerol-glycerol-3-phosphate 3-phosphatidyltransferase activity"/>
    <property type="evidence" value="ECO:0007669"/>
    <property type="project" value="InterPro"/>
</dbReference>
<comment type="subcellular location">
    <subcellularLocation>
        <location evidence="1">Membrane</location>
        <topology evidence="1">Multi-pass membrane protein</topology>
    </subcellularLocation>
</comment>
<accession>A0A6J6C8I2</accession>
<evidence type="ECO:0000256" key="8">
    <source>
        <dbReference type="ARBA" id="ARBA00023136"/>
    </source>
</evidence>
<feature type="transmembrane region" description="Helical" evidence="11">
    <location>
        <begin position="162"/>
        <end position="184"/>
    </location>
</feature>
<feature type="transmembrane region" description="Helical" evidence="11">
    <location>
        <begin position="12"/>
        <end position="36"/>
    </location>
</feature>
<keyword evidence="4" id="KW-0808">Transferase</keyword>
<dbReference type="PANTHER" id="PTHR14269:SF62">
    <property type="entry name" value="CDP-DIACYLGLYCEROL--GLYCEROL-3-PHOSPHATE 3-PHOSPHATIDYLTRANSFERASE 1, CHLOROPLASTIC"/>
    <property type="match status" value="1"/>
</dbReference>
<evidence type="ECO:0000256" key="3">
    <source>
        <dbReference type="ARBA" id="ARBA00022516"/>
    </source>
</evidence>
<feature type="transmembrane region" description="Helical" evidence="11">
    <location>
        <begin position="74"/>
        <end position="93"/>
    </location>
</feature>
<keyword evidence="5 11" id="KW-0812">Transmembrane</keyword>
<feature type="transmembrane region" description="Helical" evidence="11">
    <location>
        <begin position="42"/>
        <end position="62"/>
    </location>
</feature>
<dbReference type="PANTHER" id="PTHR14269">
    <property type="entry name" value="CDP-DIACYLGLYCEROL--GLYCEROL-3-PHOSPHATE 3-PHOSPHATIDYLTRANSFERASE-RELATED"/>
    <property type="match status" value="1"/>
</dbReference>
<evidence type="ECO:0000256" key="4">
    <source>
        <dbReference type="ARBA" id="ARBA00022679"/>
    </source>
</evidence>